<gene>
    <name evidence="2" type="ORF">CO020_00945</name>
</gene>
<protein>
    <submittedName>
        <fullName evidence="2">DUF378 domain-containing protein</fullName>
    </submittedName>
</protein>
<name>A0A2M8G178_9BACT</name>
<keyword evidence="1" id="KW-0472">Membrane</keyword>
<sequence>MVTFTLLVIGGLDWLLYALGYEVVHYLGSTLSMVVYVLVGLSALYEVFTHKANCKVCGTPGGQV</sequence>
<evidence type="ECO:0000313" key="2">
    <source>
        <dbReference type="EMBL" id="PJC65390.1"/>
    </source>
</evidence>
<dbReference type="Proteomes" id="UP000229674">
    <property type="component" value="Unassembled WGS sequence"/>
</dbReference>
<dbReference type="AlphaFoldDB" id="A0A2M8G178"/>
<dbReference type="InterPro" id="IPR007211">
    <property type="entry name" value="DUF378"/>
</dbReference>
<organism evidence="2 3">
    <name type="scientific">Candidatus Colwellbacteria bacterium CG_4_9_14_0_2_um_filter_50_12</name>
    <dbReference type="NCBI Taxonomy" id="1974538"/>
    <lineage>
        <taxon>Bacteria</taxon>
        <taxon>Candidatus Colwelliibacteriota</taxon>
    </lineage>
</organism>
<proteinExistence type="predicted"/>
<evidence type="ECO:0000313" key="3">
    <source>
        <dbReference type="Proteomes" id="UP000229674"/>
    </source>
</evidence>
<accession>A0A2M8G178</accession>
<reference evidence="3" key="1">
    <citation type="submission" date="2017-09" db="EMBL/GenBank/DDBJ databases">
        <title>Depth-based differentiation of microbial function through sediment-hosted aquifers and enrichment of novel symbionts in the deep terrestrial subsurface.</title>
        <authorList>
            <person name="Probst A.J."/>
            <person name="Ladd B."/>
            <person name="Jarett J.K."/>
            <person name="Geller-Mcgrath D.E."/>
            <person name="Sieber C.M.K."/>
            <person name="Emerson J.B."/>
            <person name="Anantharaman K."/>
            <person name="Thomas B.C."/>
            <person name="Malmstrom R."/>
            <person name="Stieglmeier M."/>
            <person name="Klingl A."/>
            <person name="Woyke T."/>
            <person name="Ryan C.M."/>
            <person name="Banfield J.F."/>
        </authorList>
    </citation>
    <scope>NUCLEOTIDE SEQUENCE [LARGE SCALE GENOMIC DNA]</scope>
</reference>
<feature type="transmembrane region" description="Helical" evidence="1">
    <location>
        <begin position="23"/>
        <end position="45"/>
    </location>
</feature>
<comment type="caution">
    <text evidence="2">The sequence shown here is derived from an EMBL/GenBank/DDBJ whole genome shotgun (WGS) entry which is preliminary data.</text>
</comment>
<keyword evidence="1" id="KW-1133">Transmembrane helix</keyword>
<evidence type="ECO:0000256" key="1">
    <source>
        <dbReference type="SAM" id="Phobius"/>
    </source>
</evidence>
<dbReference type="Pfam" id="PF04070">
    <property type="entry name" value="DUF378"/>
    <property type="match status" value="1"/>
</dbReference>
<dbReference type="EMBL" id="PFQX01000040">
    <property type="protein sequence ID" value="PJC65390.1"/>
    <property type="molecule type" value="Genomic_DNA"/>
</dbReference>
<keyword evidence="1" id="KW-0812">Transmembrane</keyword>